<dbReference type="GO" id="GO:0016020">
    <property type="term" value="C:membrane"/>
    <property type="evidence" value="ECO:0007669"/>
    <property type="project" value="InterPro"/>
</dbReference>
<dbReference type="SUPFAM" id="SSF49265">
    <property type="entry name" value="Fibronectin type III"/>
    <property type="match status" value="1"/>
</dbReference>
<dbReference type="CDD" id="cd14256">
    <property type="entry name" value="Dockerin_I"/>
    <property type="match status" value="1"/>
</dbReference>
<sequence length="3453" mass="373144">MKKLLLFLVFSIFTFPSSVFAQNEVPTAITLSALTVDENLAIDTEVGVLTTTDADVSDTFTYALISGTGDTDNASFTISGDQLLTAESFDFETKTSYEIRIETNDGNGGIFSNTFTISVNDIFENQTPTAIALSASTVDENSIVGTEVATLTSAPVDGSDTFTYELVVGDGSTDNASFTISGDKLLTAESFDFETKATYDIRIETDDSNGGTFSDTFTITVNDINDSPTAIALSALTVDENLDIGTEVGAFTTTDADVSDTFTYTLVVGTGDADNASFTISGDKLLTAESFDFETKDSYEIRVETNDGTATFSDTFTITVNDVFENQLPAVIVLSVEKVDENLAIGTAVATLTSFPVDGSDTFTYTLVAGAGDTDNTSFTISEDQLLTKEVFDFETKDSYEIRIETNDGNGGIFSDTFTITVNDVFENQAPTAIALSVLTIDENLAIDTEVGTFTTTDADVADTFTYTLVTGTGDTDNTSFTISGDKLLTAASFDFETKVSYKIRVETSDGTDVFSDTFTITVNDINDTPTAIALSSLTIDEDLNIGTEIGSLTSTDVDSSNFTYSLVAGDGDTDNTSFTISGDKLLTNEVFDFETKDSYEIRVETNDGTDVFSDTFTITINDIVEIRDISGVISTNTTWRAVNNPYTIVGHTQISAGATLTIEPDVEVNFMGDRKIVVNGNININGTDLSHVTFNGNSTVGSTSMILFQSANLNNSSINYVDFTGPQRAIQLADESSNIQDEIKNTNSLNVNNCTFTNTGVATKGIWNSAELNIENSIFNSCSLQGYNYSDFITLRSCVINSSIIDFPYSRGVKIYNSHFASSSFKIYGEWYQSSFLIDGSKIYNSNFSGYEGDISINKTILVDSPLNLPQNDVEISNSVISFDGTETYQGMEGQEMDIQGVYSRKATITNTLITGRGAGTGVEIYDYNNYQSTISNSIITNNTTGIKVTGTYGVFDFQNNNFTKNKEYALNNQNNNNITATNNYWGTIDELEVEDLIYHSPDDVFSNIGIVTFTPILSIPNTTTSTVISPPLNIAKVPSGSDVVLTWTPNSETSVIGYKLYYGDPTGLSYSNVIDLGNVNTYTLVGGLIDTEYALTAYTTTADGVDDQIEGFESWFSLAKEPKVSLSVAEELVNEEVGVIIITAAMETVLPYDTTVNLTTTGTATLDTDYTISSNTITIPAGSLSSTAEVTVLTDALVEFDETIVVAIESVVNASEDGEQQITLNIENVNDPIITLAISATTIGENESFTITATIDAPISKDVVIDLESVGEAKYDTDFTSNSVIRISTVAGGNGRGSANNQLYNPRGVFVDATGNMYITEAGYSRIKKWNKGATQGEVIINGVSDPIDVYVDEEGAIYVLERGLHQVRKFVLGDTTGIVVAGGNDYGSDSNQLRNPTGFFVDEVGNIYIADSDNQRIQKWEPGAAEGITVAGGNGQGNAANQLSYPNAVSIDSEGNIYIADSENNRVQKWGNNSTKGETIISNFNYPTDIYVNDNGAIYIVSPNNSLIKKFELGMDTGVVVAGGNGSGSAENQLAYPYNFIVDTTGNIYVSDSENSRIQKYDISPQIIIKSGETTAELTVSGIEDTRDELDETIILNTTASNAVLGSADPIAVTLTDINEPPTVAFTFSEEKITENSDTDVTLTATVSSVSAKDVAVTFTLEGSAIETTDYVVSSTTIAIPANSSKGTLTISTKDLDDVLVEVLDSIVFKVNTITNATALVDKATLLLESDDDPNVVITTSTDVIAEHETFNIIATLDYASSKDVMVSLESIGTAIYDGDFKRNTPVEISTVAGGNSYGNAANQLYNPRGVFVDAMGNVYIADHSNGNIKKWIPGATEGEIVITSGNPIDVFVDVNGNIYALEIYENRVTKWIPGASSGEVVAGGNSHGTADNQLAYPQGFYIDEMGNIFVADTNNHRIQKWEPGAIEGITVAGGNEAGNGNNQLSSPQAVFVDGDGNIYVADTNNNRIQKWAPNAIEGETVIAGINYPTDIHIDLNENIYVLDQNSQSVLKYPASITSGIVVAGGNGYGSEANQFNNAYNFTVDAIGNIYVSDYSNHRVQKYEASLQVIVKAGDTEGSLTLSGIEDELNEEGDEYIVIKKTGTQNAILTEVEDLSVTLLDNTKTLALKSSPFMGLSEGAVSWGDYDRDGDKDVAIMGQSNILGAVTLLYENVDGEFVDTNQNFAKLYGGDITWVDLNKDGWIDLVVSGFDGSAPQTKVYMNNGGTYFEPTNGYGLPKLFSTKMAWGDLDNDGDIDLAIAGQDAANNYVFDVYYKEDTSNNFEKELLFNHEGFINGDLKIVDLDLDGDNDIIYNGQNSSGNPSGGYILNSYIRTTNTNSNWQLYEELRLKNSSIEVAKINDAQNELVIISSGEDSNGSTQLYTNTLNSDYYYSNIESLFPKLKNGDISIADYNNDGNYDVVLTGESQEGVPVTKLFKQNSNGFVDSEIELKGLRESTATWVDYDMDGDLDLFLTGIGSSGAETLLYETEIANKKNAAPAQISGLVAEDLGNGKIRFKWDLPSDDYATNLGYVIRVGTTPGGTELSNTESDLTTGIRLISKAPPIYTNFYDMQLDPGNYYWSVQAVDPGLKGSEFSDEDSFTLVYEWKILNQGGIVDRSVQGVADPVLKLGDVDNDNDLDVIYGSETGSETQLLKFDGKQLIKENSNPFGYINSITNSEVGDINGDGVADILINHWVNSNYQLKIYLSNGSGYSPRNVGNGLYKAKAKIIDLNNDGQAEIFLVGMSSSSISGVPKLYLYEYNPVTSTFNLDDVSSQIDPLQYASYDLGDIDNDQDIDFIISGFNASTGIQSFIYENVTELGGEFTLQKTTNNLVAVKNGTTDLIDFDGDGDLDAVFTGESKVSDVFEIYMNKLNEGISEWPRLANGLSPMRDGKIDLGDFDGDGYTDLLYSGTFEGIGDITKLSEYDAATKTYVESAFDVSDIIKAEVEFGDLDGDGDLDFVIAGKSAETNGGNIFRTYINVRNQSAEVLGKPAGKRPKYAGKSSAKSSATITEFVVNNAPSVPVVNDIVFLEGTDGSVDIPLEFSWNPATDDHTPSVGLTYAIKIGTTPGGEDVMSSNSNSNGVKKDAEKGNVEHNLKWKLSLPEGTYYWSVQAVDASYSGSEFTTPVQFKVTATGIDSDSDGDGIENSLDICPNTPKGDAVDQNGCSVNALLGDSNGDEKVTVTDLVLNVNYILGLNPIPFVFKAADVNNDEVVDILDIVGTVDIILSPASKNNNSKDEWNYYSNIPIDDALFYWEGNDLYVSSNEAIAGMQLVFDTDFDYDLSQELSNFDRLNFSKEADQTIMIYSFSGISIEPGITKLLTKFDNNEVSLDVEKSAAGTPKGMKLAVKFDFNELITPTESFKLGPNPSNGFMTLYHYLPEERDLLLIRAYNLNGVMVWSSDKIKSSLGQGVNPINLEFLNDGVYFLVIEAFKQGEIKEKEVKQIIIRK</sequence>
<dbReference type="Proteomes" id="UP000198384">
    <property type="component" value="Unassembled WGS sequence"/>
</dbReference>
<dbReference type="Gene3D" id="1.10.1330.10">
    <property type="entry name" value="Dockerin domain"/>
    <property type="match status" value="1"/>
</dbReference>
<keyword evidence="2" id="KW-0677">Repeat</keyword>
<dbReference type="InterPro" id="IPR036116">
    <property type="entry name" value="FN3_sf"/>
</dbReference>
<dbReference type="InterPro" id="IPR003961">
    <property type="entry name" value="FN3_dom"/>
</dbReference>
<dbReference type="GO" id="GO:0008270">
    <property type="term" value="F:zinc ion binding"/>
    <property type="evidence" value="ECO:0007669"/>
    <property type="project" value="UniProtKB-KW"/>
</dbReference>
<dbReference type="InterPro" id="IPR002126">
    <property type="entry name" value="Cadherin-like_dom"/>
</dbReference>
<dbReference type="OrthoDB" id="791543at2"/>
<evidence type="ECO:0000313" key="7">
    <source>
        <dbReference type="EMBL" id="SNR46143.1"/>
    </source>
</evidence>
<feature type="chain" id="PRO_5013122333" evidence="4">
    <location>
        <begin position="22"/>
        <end position="3453"/>
    </location>
</feature>
<dbReference type="PROSITE" id="PS50853">
    <property type="entry name" value="FN3"/>
    <property type="match status" value="1"/>
</dbReference>
<dbReference type="SUPFAM" id="SSF63825">
    <property type="entry name" value="YWTD domain"/>
    <property type="match status" value="1"/>
</dbReference>
<dbReference type="SUPFAM" id="SSF141072">
    <property type="entry name" value="CalX-like"/>
    <property type="match status" value="2"/>
</dbReference>
<dbReference type="InterPro" id="IPR002105">
    <property type="entry name" value="Dockerin_1_rpt"/>
</dbReference>
<dbReference type="GO" id="GO:0000272">
    <property type="term" value="P:polysaccharide catabolic process"/>
    <property type="evidence" value="ECO:0007669"/>
    <property type="project" value="InterPro"/>
</dbReference>
<dbReference type="GO" id="GO:0003677">
    <property type="term" value="F:DNA binding"/>
    <property type="evidence" value="ECO:0007669"/>
    <property type="project" value="UniProtKB-KW"/>
</dbReference>
<dbReference type="InterPro" id="IPR028994">
    <property type="entry name" value="Integrin_alpha_N"/>
</dbReference>
<feature type="domain" description="Cadherin" evidence="5">
    <location>
        <begin position="532"/>
        <end position="648"/>
    </location>
</feature>
<evidence type="ECO:0000256" key="1">
    <source>
        <dbReference type="ARBA" id="ARBA00022729"/>
    </source>
</evidence>
<feature type="repeat" description="NHL" evidence="3">
    <location>
        <begin position="2032"/>
        <end position="2069"/>
    </location>
</feature>
<evidence type="ECO:0000259" key="6">
    <source>
        <dbReference type="PROSITE" id="PS50853"/>
    </source>
</evidence>
<dbReference type="CDD" id="cd11304">
    <property type="entry name" value="Cadherin_repeat"/>
    <property type="match status" value="6"/>
</dbReference>
<dbReference type="Gene3D" id="2.60.40.2030">
    <property type="match status" value="2"/>
</dbReference>
<dbReference type="InterPro" id="IPR006644">
    <property type="entry name" value="Cadg"/>
</dbReference>
<evidence type="ECO:0000256" key="4">
    <source>
        <dbReference type="SAM" id="SignalP"/>
    </source>
</evidence>
<dbReference type="PROSITE" id="PS51125">
    <property type="entry name" value="NHL"/>
    <property type="match status" value="7"/>
</dbReference>
<dbReference type="Gene3D" id="2.60.40.10">
    <property type="entry name" value="Immunoglobulins"/>
    <property type="match status" value="2"/>
</dbReference>
<dbReference type="InterPro" id="IPR038081">
    <property type="entry name" value="CalX-like_sf"/>
</dbReference>
<dbReference type="PANTHER" id="PTHR24104:SF25">
    <property type="entry name" value="PROTEIN LIN-41"/>
    <property type="match status" value="1"/>
</dbReference>
<accession>A0A238WIJ5</accession>
<dbReference type="SMART" id="SM00060">
    <property type="entry name" value="FN3"/>
    <property type="match status" value="2"/>
</dbReference>
<gene>
    <name evidence="7" type="ORF">SAMN06265371_103238</name>
</gene>
<dbReference type="PANTHER" id="PTHR24104">
    <property type="entry name" value="E3 UBIQUITIN-PROTEIN LIGASE NHLRC1-RELATED"/>
    <property type="match status" value="1"/>
</dbReference>
<dbReference type="InterPro" id="IPR015919">
    <property type="entry name" value="Cadherin-like_sf"/>
</dbReference>
<dbReference type="InterPro" id="IPR050952">
    <property type="entry name" value="TRIM-NHL_E3_ligases"/>
</dbReference>
<dbReference type="SUPFAM" id="SSF63446">
    <property type="entry name" value="Type I dockerin domain"/>
    <property type="match status" value="1"/>
</dbReference>
<dbReference type="SMART" id="SM00736">
    <property type="entry name" value="CADG"/>
    <property type="match status" value="3"/>
</dbReference>
<dbReference type="Gene3D" id="2.60.40.60">
    <property type="entry name" value="Cadherins"/>
    <property type="match status" value="6"/>
</dbReference>
<keyword evidence="7" id="KW-0238">DNA-binding</keyword>
<dbReference type="InterPro" id="IPR001258">
    <property type="entry name" value="NHL_repeat"/>
</dbReference>
<dbReference type="PROSITE" id="PS50268">
    <property type="entry name" value="CADHERIN_2"/>
    <property type="match status" value="6"/>
</dbReference>
<dbReference type="GO" id="GO:0004553">
    <property type="term" value="F:hydrolase activity, hydrolyzing O-glycosyl compounds"/>
    <property type="evidence" value="ECO:0007669"/>
    <property type="project" value="InterPro"/>
</dbReference>
<feature type="repeat" description="NHL" evidence="3">
    <location>
        <begin position="1890"/>
        <end position="1928"/>
    </location>
</feature>
<dbReference type="Pfam" id="PF00404">
    <property type="entry name" value="Dockerin_1"/>
    <property type="match status" value="1"/>
</dbReference>
<dbReference type="CDD" id="cd00063">
    <property type="entry name" value="FN3"/>
    <property type="match status" value="1"/>
</dbReference>
<dbReference type="InterPro" id="IPR013783">
    <property type="entry name" value="Ig-like_fold"/>
</dbReference>
<evidence type="ECO:0000259" key="5">
    <source>
        <dbReference type="PROSITE" id="PS50268"/>
    </source>
</evidence>
<feature type="domain" description="Fibronectin type-III" evidence="6">
    <location>
        <begin position="1029"/>
        <end position="1124"/>
    </location>
</feature>
<reference evidence="7 8" key="1">
    <citation type="submission" date="2017-06" db="EMBL/GenBank/DDBJ databases">
        <authorList>
            <person name="Kim H.J."/>
            <person name="Triplett B.A."/>
        </authorList>
    </citation>
    <scope>NUCLEOTIDE SEQUENCE [LARGE SCALE GENOMIC DNA]</scope>
    <source>
        <strain evidence="7 8">DSM 29150</strain>
    </source>
</reference>
<feature type="repeat" description="NHL" evidence="3">
    <location>
        <begin position="1800"/>
        <end position="1838"/>
    </location>
</feature>
<dbReference type="InterPro" id="IPR036439">
    <property type="entry name" value="Dockerin_dom_sf"/>
</dbReference>
<dbReference type="RefSeq" id="WP_089380904.1">
    <property type="nucleotide sequence ID" value="NZ_FZNT01000003.1"/>
</dbReference>
<evidence type="ECO:0000256" key="2">
    <source>
        <dbReference type="ARBA" id="ARBA00022737"/>
    </source>
</evidence>
<feature type="domain" description="Cadherin" evidence="5">
    <location>
        <begin position="339"/>
        <end position="433"/>
    </location>
</feature>
<protein>
    <submittedName>
        <fullName evidence="7">DNA-binding beta-propeller fold protein YncE</fullName>
    </submittedName>
</protein>
<dbReference type="SUPFAM" id="SSF101898">
    <property type="entry name" value="NHL repeat"/>
    <property type="match status" value="2"/>
</dbReference>
<dbReference type="EMBL" id="FZNT01000003">
    <property type="protein sequence ID" value="SNR46143.1"/>
    <property type="molecule type" value="Genomic_DNA"/>
</dbReference>
<dbReference type="InterPro" id="IPR011042">
    <property type="entry name" value="6-blade_b-propeller_TolB-like"/>
</dbReference>
<evidence type="ECO:0000256" key="3">
    <source>
        <dbReference type="PROSITE-ProRule" id="PRU00504"/>
    </source>
</evidence>
<dbReference type="PRINTS" id="PR00205">
    <property type="entry name" value="CADHERIN"/>
</dbReference>
<dbReference type="GO" id="GO:0007156">
    <property type="term" value="P:homophilic cell adhesion via plasma membrane adhesion molecules"/>
    <property type="evidence" value="ECO:0007669"/>
    <property type="project" value="InterPro"/>
</dbReference>
<organism evidence="7 8">
    <name type="scientific">Lutibacter agarilyticus</name>
    <dbReference type="NCBI Taxonomy" id="1109740"/>
    <lineage>
        <taxon>Bacteria</taxon>
        <taxon>Pseudomonadati</taxon>
        <taxon>Bacteroidota</taxon>
        <taxon>Flavobacteriia</taxon>
        <taxon>Flavobacteriales</taxon>
        <taxon>Flavobacteriaceae</taxon>
        <taxon>Lutibacter</taxon>
    </lineage>
</organism>
<name>A0A238WIJ5_9FLAO</name>
<evidence type="ECO:0000313" key="8">
    <source>
        <dbReference type="Proteomes" id="UP000198384"/>
    </source>
</evidence>
<dbReference type="SMART" id="SM00112">
    <property type="entry name" value="CA"/>
    <property type="match status" value="6"/>
</dbReference>
<dbReference type="SUPFAM" id="SSF49313">
    <property type="entry name" value="Cadherin-like"/>
    <property type="match status" value="6"/>
</dbReference>
<feature type="repeat" description="NHL" evidence="3">
    <location>
        <begin position="1298"/>
        <end position="1335"/>
    </location>
</feature>
<dbReference type="Pfam" id="PF01436">
    <property type="entry name" value="NHL"/>
    <property type="match status" value="3"/>
</dbReference>
<dbReference type="GO" id="GO:0005509">
    <property type="term" value="F:calcium ion binding"/>
    <property type="evidence" value="ECO:0007669"/>
    <property type="project" value="InterPro"/>
</dbReference>
<feature type="repeat" description="NHL" evidence="3">
    <location>
        <begin position="1440"/>
        <end position="1476"/>
    </location>
</feature>
<dbReference type="InterPro" id="IPR011050">
    <property type="entry name" value="Pectin_lyase_fold/virulence"/>
</dbReference>
<keyword evidence="1 4" id="KW-0732">Signal</keyword>
<feature type="repeat" description="NHL" evidence="3">
    <location>
        <begin position="1545"/>
        <end position="1567"/>
    </location>
</feature>
<dbReference type="SUPFAM" id="SSF69318">
    <property type="entry name" value="Integrin alpha N-terminal domain"/>
    <property type="match status" value="2"/>
</dbReference>
<dbReference type="Gene3D" id="2.120.10.30">
    <property type="entry name" value="TolB, C-terminal domain"/>
    <property type="match status" value="3"/>
</dbReference>
<dbReference type="CDD" id="cd05819">
    <property type="entry name" value="NHL"/>
    <property type="match status" value="2"/>
</dbReference>
<feature type="signal peptide" evidence="4">
    <location>
        <begin position="1"/>
        <end position="21"/>
    </location>
</feature>
<feature type="domain" description="Cadherin" evidence="5">
    <location>
        <begin position="230"/>
        <end position="331"/>
    </location>
</feature>
<dbReference type="InterPro" id="IPR013517">
    <property type="entry name" value="FG-GAP"/>
</dbReference>
<feature type="domain" description="Cadherin" evidence="5">
    <location>
        <begin position="28"/>
        <end position="130"/>
    </location>
</feature>
<keyword evidence="8" id="KW-1185">Reference proteome</keyword>
<proteinExistence type="predicted"/>
<feature type="domain" description="Cadherin" evidence="5">
    <location>
        <begin position="440"/>
        <end position="532"/>
    </location>
</feature>
<dbReference type="Pfam" id="PF13517">
    <property type="entry name" value="FG-GAP_3"/>
    <property type="match status" value="2"/>
</dbReference>
<dbReference type="Gene3D" id="2.40.10.500">
    <property type="match status" value="3"/>
</dbReference>
<dbReference type="SUPFAM" id="SSF51126">
    <property type="entry name" value="Pectin lyase-like"/>
    <property type="match status" value="1"/>
</dbReference>
<feature type="repeat" description="NHL" evidence="3">
    <location>
        <begin position="1942"/>
        <end position="1978"/>
    </location>
</feature>
<feature type="domain" description="Cadherin" evidence="5">
    <location>
        <begin position="137"/>
        <end position="230"/>
    </location>
</feature>